<accession>A0AA49JWW2</accession>
<name>A0AA49JWW2_9BACT</name>
<dbReference type="Pfam" id="PF09720">
    <property type="entry name" value="Unstab_antitox"/>
    <property type="match status" value="1"/>
</dbReference>
<reference evidence="1" key="1">
    <citation type="submission" date="2023-07" db="EMBL/GenBank/DDBJ databases">
        <authorList>
            <person name="Haufschild T."/>
            <person name="Kallscheuer N."/>
            <person name="Hammer J."/>
            <person name="Kohn T."/>
            <person name="Kabuu M."/>
            <person name="Jogler M."/>
            <person name="Wohfarth N."/>
            <person name="Heuer A."/>
            <person name="Rohde M."/>
            <person name="van Teeseling M.C.F."/>
            <person name="Jogler C."/>
        </authorList>
    </citation>
    <scope>NUCLEOTIDE SEQUENCE</scope>
    <source>
        <strain evidence="1">Strain 138</strain>
        <strain evidence="2">Strain 318</strain>
    </source>
</reference>
<evidence type="ECO:0000313" key="2">
    <source>
        <dbReference type="EMBL" id="WKW16446.1"/>
    </source>
</evidence>
<dbReference type="NCBIfam" id="TIGR02574">
    <property type="entry name" value="stabl_TIGR02574"/>
    <property type="match status" value="1"/>
</dbReference>
<organism evidence="1">
    <name type="scientific">Pseudogemmatithrix spongiicola</name>
    <dbReference type="NCBI Taxonomy" id="3062599"/>
    <lineage>
        <taxon>Bacteria</taxon>
        <taxon>Pseudomonadati</taxon>
        <taxon>Gemmatimonadota</taxon>
        <taxon>Gemmatimonadia</taxon>
        <taxon>Gemmatimonadales</taxon>
        <taxon>Gemmatimonadaceae</taxon>
        <taxon>Pseudogemmatithrix</taxon>
    </lineage>
</organism>
<evidence type="ECO:0000313" key="3">
    <source>
        <dbReference type="Proteomes" id="UP001229955"/>
    </source>
</evidence>
<dbReference type="Proteomes" id="UP001229955">
    <property type="component" value="Chromosome"/>
</dbReference>
<dbReference type="EMBL" id="CP130612">
    <property type="protein sequence ID" value="WKW13539.1"/>
    <property type="molecule type" value="Genomic_DNA"/>
</dbReference>
<dbReference type="RefSeq" id="WP_367886386.1">
    <property type="nucleotide sequence ID" value="NZ_CP130612.1"/>
</dbReference>
<dbReference type="EMBL" id="CP130613">
    <property type="protein sequence ID" value="WKW16446.1"/>
    <property type="molecule type" value="Genomic_DNA"/>
</dbReference>
<dbReference type="InterPro" id="IPR013406">
    <property type="entry name" value="CHP02574_addiction_mod"/>
</dbReference>
<accession>A0AA49K2K1</accession>
<evidence type="ECO:0000313" key="1">
    <source>
        <dbReference type="EMBL" id="WKW13539.1"/>
    </source>
</evidence>
<gene>
    <name evidence="1" type="ORF">Strain138_002862</name>
    <name evidence="2" type="ORF">Strain318_002862</name>
</gene>
<proteinExistence type="predicted"/>
<dbReference type="AlphaFoldDB" id="A0AA49JWW2"/>
<dbReference type="KEGG" id="pspc:Strain318_002862"/>
<protein>
    <submittedName>
        <fullName evidence="1">Addiction module protein</fullName>
    </submittedName>
</protein>
<sequence length="72" mass="7880">MVDRSQTLESLTAQERIALIGRLWDSLDPAAAAPLSPALAAELDRREAEADADPDAGIPWTALRDELRARLR</sequence>
<keyword evidence="3" id="KW-1185">Reference proteome</keyword>